<dbReference type="Pfam" id="PF06165">
    <property type="entry name" value="GH94_b-supersand"/>
    <property type="match status" value="2"/>
</dbReference>
<dbReference type="SMART" id="SM01068">
    <property type="entry name" value="CBM_X"/>
    <property type="match status" value="2"/>
</dbReference>
<evidence type="ECO:0000256" key="1">
    <source>
        <dbReference type="ARBA" id="ARBA00022676"/>
    </source>
</evidence>
<accession>A0A4P9UPJ1</accession>
<evidence type="ECO:0000259" key="5">
    <source>
        <dbReference type="Pfam" id="PF10091"/>
    </source>
</evidence>
<dbReference type="RefSeq" id="WP_017838814.1">
    <property type="nucleotide sequence ID" value="NZ_CP035467.1"/>
</dbReference>
<dbReference type="InterPro" id="IPR052047">
    <property type="entry name" value="GH94_Enzymes"/>
</dbReference>
<dbReference type="PANTHER" id="PTHR37469:SF2">
    <property type="entry name" value="CELLOBIONIC ACID PHOSPHORYLASE"/>
    <property type="match status" value="1"/>
</dbReference>
<evidence type="ECO:0000313" key="7">
    <source>
        <dbReference type="EMBL" id="QCW83314.1"/>
    </source>
</evidence>
<dbReference type="InterPro" id="IPR008928">
    <property type="entry name" value="6-hairpin_glycosidase_sf"/>
</dbReference>
<dbReference type="GO" id="GO:0016757">
    <property type="term" value="F:glycosyltransferase activity"/>
    <property type="evidence" value="ECO:0007669"/>
    <property type="project" value="UniProtKB-KW"/>
</dbReference>
<keyword evidence="3" id="KW-0472">Membrane</keyword>
<dbReference type="InterPro" id="IPR037824">
    <property type="entry name" value="GH94N_2_NdvB"/>
</dbReference>
<feature type="domain" description="Glycosyl hydrolase 94 supersandwich" evidence="4">
    <location>
        <begin position="1614"/>
        <end position="1890"/>
    </location>
</feature>
<dbReference type="Proteomes" id="UP000305881">
    <property type="component" value="Chromosome"/>
</dbReference>
<dbReference type="EMBL" id="CP035467">
    <property type="protein sequence ID" value="QCW83314.1"/>
    <property type="molecule type" value="Genomic_DNA"/>
</dbReference>
<dbReference type="Gene3D" id="2.70.98.40">
    <property type="entry name" value="Glycoside hydrolase, family 65, N-terminal domain"/>
    <property type="match status" value="2"/>
</dbReference>
<keyword evidence="1" id="KW-0328">Glycosyltransferase</keyword>
<evidence type="ECO:0000259" key="4">
    <source>
        <dbReference type="Pfam" id="PF06165"/>
    </source>
</evidence>
<evidence type="ECO:0000256" key="2">
    <source>
        <dbReference type="ARBA" id="ARBA00022679"/>
    </source>
</evidence>
<protein>
    <submittedName>
        <fullName evidence="7">Phosphorylase</fullName>
    </submittedName>
</protein>
<feature type="transmembrane region" description="Helical" evidence="3">
    <location>
        <begin position="404"/>
        <end position="427"/>
    </location>
</feature>
<dbReference type="Pfam" id="PF10091">
    <property type="entry name" value="Glycoamylase"/>
    <property type="match status" value="1"/>
</dbReference>
<feature type="transmembrane region" description="Helical" evidence="3">
    <location>
        <begin position="433"/>
        <end position="451"/>
    </location>
</feature>
<gene>
    <name evidence="7" type="ORF">EQU24_14475</name>
</gene>
<feature type="domain" description="Glycosyl hydrolase 94 supersandwich" evidence="4">
    <location>
        <begin position="2117"/>
        <end position="2388"/>
    </location>
</feature>
<dbReference type="Gene3D" id="2.60.420.10">
    <property type="entry name" value="Maltose phosphorylase, domain 3"/>
    <property type="match status" value="1"/>
</dbReference>
<evidence type="ECO:0000259" key="6">
    <source>
        <dbReference type="Pfam" id="PF17167"/>
    </source>
</evidence>
<dbReference type="GO" id="GO:0005975">
    <property type="term" value="P:carbohydrate metabolic process"/>
    <property type="evidence" value="ECO:0007669"/>
    <property type="project" value="InterPro"/>
</dbReference>
<dbReference type="Gene3D" id="1.50.10.140">
    <property type="match status" value="2"/>
</dbReference>
<dbReference type="InterPro" id="IPR012341">
    <property type="entry name" value="6hp_glycosidase-like_sf"/>
</dbReference>
<evidence type="ECO:0000256" key="3">
    <source>
        <dbReference type="SAM" id="Phobius"/>
    </source>
</evidence>
<dbReference type="OrthoDB" id="9769991at2"/>
<feature type="transmembrane region" description="Helical" evidence="3">
    <location>
        <begin position="832"/>
        <end position="856"/>
    </location>
</feature>
<name>A0A4P9UPJ1_METBY</name>
<dbReference type="InterPro" id="IPR037820">
    <property type="entry name" value="GH94N_NdvB"/>
</dbReference>
<dbReference type="CDD" id="cd11753">
    <property type="entry name" value="GH94N_ChvB_NdvB_2_like"/>
    <property type="match status" value="1"/>
</dbReference>
<dbReference type="InterPro" id="IPR037018">
    <property type="entry name" value="GH65_N"/>
</dbReference>
<organism evidence="7 8">
    <name type="scientific">Methylotuvimicrobium buryatense</name>
    <name type="common">Methylomicrobium buryatense</name>
    <dbReference type="NCBI Taxonomy" id="95641"/>
    <lineage>
        <taxon>Bacteria</taxon>
        <taxon>Pseudomonadati</taxon>
        <taxon>Pseudomonadota</taxon>
        <taxon>Gammaproteobacteria</taxon>
        <taxon>Methylococcales</taxon>
        <taxon>Methylococcaceae</taxon>
        <taxon>Methylotuvimicrobium</taxon>
    </lineage>
</organism>
<keyword evidence="8" id="KW-1185">Reference proteome</keyword>
<dbReference type="GO" id="GO:0030246">
    <property type="term" value="F:carbohydrate binding"/>
    <property type="evidence" value="ECO:0007669"/>
    <property type="project" value="InterPro"/>
</dbReference>
<dbReference type="InterPro" id="IPR011013">
    <property type="entry name" value="Gal_mutarotase_sf_dom"/>
</dbReference>
<dbReference type="SUPFAM" id="SSF48208">
    <property type="entry name" value="Six-hairpin glycosidases"/>
    <property type="match status" value="1"/>
</dbReference>
<evidence type="ECO:0000313" key="8">
    <source>
        <dbReference type="Proteomes" id="UP000305881"/>
    </source>
</evidence>
<feature type="transmembrane region" description="Helical" evidence="3">
    <location>
        <begin position="810"/>
        <end position="826"/>
    </location>
</feature>
<keyword evidence="3" id="KW-1133">Transmembrane helix</keyword>
<reference evidence="8" key="1">
    <citation type="journal article" date="2019" name="J. Bacteriol.">
        <title>A Mutagenic Screen Identifies a TonB-Dependent Receptor Required for the Lanthanide Metal Switch in the Type I Methanotroph 'Methylotuvimicrobium buryatense' 5GB1C.</title>
        <authorList>
            <person name="Groom J.D."/>
            <person name="Ford S.M."/>
            <person name="Pesesky M.W."/>
            <person name="Lidstrom M.E."/>
        </authorList>
    </citation>
    <scope>NUCLEOTIDE SEQUENCE [LARGE SCALE GENOMIC DNA]</scope>
    <source>
        <strain evidence="8">5GB1C</strain>
    </source>
</reference>
<feature type="transmembrane region" description="Helical" evidence="3">
    <location>
        <begin position="942"/>
        <end position="971"/>
    </location>
</feature>
<feature type="domain" description="Glycoamylase-like" evidence="5">
    <location>
        <begin position="1363"/>
        <end position="1574"/>
    </location>
</feature>
<feature type="domain" description="Glycosyl hydrolase 94 catalytic" evidence="6">
    <location>
        <begin position="2402"/>
        <end position="2825"/>
    </location>
</feature>
<dbReference type="PANTHER" id="PTHR37469">
    <property type="entry name" value="CELLOBIONIC ACID PHOSPHORYLASE-RELATED"/>
    <property type="match status" value="1"/>
</dbReference>
<dbReference type="CDD" id="cd11756">
    <property type="entry name" value="GH94N_ChvB_NdvB_1_like"/>
    <property type="match status" value="1"/>
</dbReference>
<dbReference type="SUPFAM" id="SSF74650">
    <property type="entry name" value="Galactose mutarotase-like"/>
    <property type="match status" value="2"/>
</dbReference>
<proteinExistence type="predicted"/>
<dbReference type="STRING" id="675511.GCA_000341735_00155"/>
<sequence length="2926" mass="328262">MAKRREQRRYVRVDHPVSDESPIRFELFSRERLEQHAITLAQAQKKVSRHKKGQKLIPRVRDNSLVLLNAYKAVAKGVRDKHAITPAAEWLLDNFHVIEEQVGDILVDLPESYYRELPKLDEGVLEGFPRVYGIAWALVAHLDSRFDPELLKVFVRAYQSVDPLTLGELWAIPITLRVLLVENLRRLAIRILHSQTGRKMADEFVDKCEQIIAQSDKPDAPLPVPVLPAEPLIQAYAVQILQRSHDPHLGAVVSLDFLNEWLDRQGVALDEIVSREHADQIADNWTVRNIIISMRAISAFEWPQFVEDVSLVDECLRVHESYCSFDFLTRDRYRHAIEDLAKRSPYSELEIARKVIDKVRCGSEHSIADKRQQEPGYHLIGTGRYAFEKEVKFRPSFKKKFLRAYIAHAGLAYMGSLVLLTLLLLALPLSLSFAAGISGLPLFLLALFGLFPASDIAVGLVNHFISANLPPQHLPRIDLKDGVPQALSTFVVVPTMFVNEAGVKEQINQLEVRYLSNSDGAVRFALLSDWSDADREVMPDDAPLLDIATAGVAALNAKYGDQRFYVFHRKRLWNPSEGKWMGWERKRGKLHEFNRLLRGAADTSFLPVDGKPAVAPPGICYVITLDADTKMPMGAVTQLVGVAAHPLNQPVFDPDTQCVVDGYGILQPRVTPTLPHRREHSMFHQIFAGASGIDAYSSSVSELYQDLFRLGTYSGKGLYHVDSFEAALAGRVPDNTQLSHDLFESVYVRCALVSDIELFEEFPSHTEVAASREHRWVRGDWQLLPWIFGRRGKDMPMIGRWKMLDNLRRSLLAPAALSSLVAIWAIPNAPVLVLTGFVLTALAFPAILAIIGGFTLPRRGIALSTHLRAVGENTLWAIGNSFVALTLLAERAWLMTDAIVTTLVRLFVTRRQLLKWVTALQAKAQSDHALKNLIRPMGRSSIVVIGAGTIVLLLNPIGIYVASPFLILWILSPIIARWLSLPPKLDLAESLPAEDIVRLRLIGRRIWRFFTTFVTEGEHYLPPDNFQEDPQPVIAHRSSPTNFGLYLLSVVSARDFGWIGLIDTVERLEATLKTLDVLPRLHGHFYNWYDTRDLQMLEPRYVSTVDSGNLAGHLLVLAQFCRETLNRPLAFYSALEGLKDTHRLLMDALAKISDDRRTLIVPLKELRQNVVMLGELLAKSPVDPDEWSRQWRQLTDGADTLQDLAHAYVAECGDEDDSEVLVWATLMRNDIRSHANDVECLVPWIHFTVRNETGMEPAMTRLFQTHLTFESPLSDYSGCYRQCLADLEALSEQSVATVDRNALAMQLRSAGAHVESVTERLENMAARFETLFREMDFSFLYDKGCHLFALGYRVSEGAFDSSYYDLLASEARLASFIAIAKRDVPRSHWFHLGRRVTRAAHGTVLLSWSGSMFEYLMPSLVTFTPRYSLLDQTCRLVVKRQIEYGNERNVPWGVSESAFNGRDLHFTYQYSAFGVPGLGMKRGLSEELVIAPYATALAAMYLPHAAVENFARLEKKGAMGLFGFYEALDFTPVRLAEGQNVAMVRCYMAHHQGMFLVAIANVLHDGEMRHRFHRAPLIQSADLLLQERIPHGADTKITPLLQALAEEKEPAQPPVRLVPSPTSSVPSAHLLSNGRYAVMITAAGSGYSVWRNLAVTRWREDVTKDAWGSYLYLRDVASGQVWSAGYQPTSAVPDHYDVVFAEDRARITRTDGSIVTTLEIIVSPEDDAEIRRLTLTNDGPQAREIDITSYAEVVLAPMPSDIAHPVFSNLFVRTEYFPKVQGLVAHRRRRSDGDPDIWAAHVLADGRPGDGLQYETDRARFVGRGQTLRDPVAVMDDRPLTNTVGAVLDPIFSLRKRIRIESGATEHIILTTLMAESRQAVEDLADKYHNMAVWDRVSALAWTHAHVQLHHLRTMPDEAQLFQFLANRLIYADSSLRSSGRLMRMNNMNVAGLWRHGVSGDRPILLLRITALEDRTLVEQLLRAHEYWRMKGLTVDIVILNEKKASYIDDLQTLLEGMVRDNLARSAEREYGNRGAIFVLRGDQLSAEEQRQLQVVARAVLVSNRGTLAEQLLRSIRPDAAFVEPRALPAPETDAPTLTIPKLEFFNGLGGFAEDGREYVIVLDKGQWTPSPWVNVIANAEFGFIVSELGSGCTWCGNSRENLLTPWSNDPVSDPPGEIFYLRDDETNELWSPTALPIRVDNASYVIRHGQGYSCFEHASHGIHSELLQFVSPDDPIKISSLRLTNKSGRTRRLTVAAYVEWVLGASRSMTAPHVITELDTETGAVFAFNHWDAEFGQRIAFADFSGIQSCWTGNRAEFIGRNGSLDAPAGLLATHTLKNRVGAGMDPCAALQTMIELEPNGSAELVFLLGQGNDRAHAGDLVRRYRETKVETTFTRVKQSWEQVLDKVQVKTPDRELDLLLNGWLLYQSLSCRMWARAGFYQVGGAFGFRDQLQDSMAFVVSRPDLTRAHLLRAAGRQFIEGDVQHWWHPPSGRGVRTRFSDDRVWLPYAVSHYIKVSGDADVLDVQVPFLEGPVLGPEQDDLYYEPTGSSQQASLFEHCALALDLSLETGSHGLPLMGSGDWNDGMNRVGNQGKGESVWMAWFLLATLPEFAALAERRGDHERAVRWRDHIDKLKLAVEAEGWDGAWYRRAFFDDGTPLGSAANAECRIDSIAQSWGVISGFAETERARRAMCSVREYLVRYGDDLVLLFTPPFDKTERDPGYIKSYPPGIRENGGQYTHAAIWTVIAYAMLGDGDQAGELLSMLNPIKRTTTRTGVYAYKVEPYVLSADIYSESPHVRRGGWTWYTGAAGWFYRAGMEWVLGLQVRNDTLCFDPCIPRNWSGYSIVYRHGNSRYEIAVENPDGVTRGIAAIELDGERQSSGNSIILTDDGQVHRVRVVLGCIPVVDQNTAPGCPPKDAVNTSM</sequence>
<dbReference type="InterPro" id="IPR033432">
    <property type="entry name" value="GH94_catalytic"/>
</dbReference>
<dbReference type="Pfam" id="PF17167">
    <property type="entry name" value="Glyco_hydro_94"/>
    <property type="match status" value="1"/>
</dbReference>
<dbReference type="Gene3D" id="1.50.10.10">
    <property type="match status" value="1"/>
</dbReference>
<dbReference type="InterPro" id="IPR010383">
    <property type="entry name" value="Glyco_hydrolase_94_b-supersand"/>
</dbReference>
<keyword evidence="2" id="KW-0808">Transferase</keyword>
<dbReference type="KEGG" id="mbur:EQU24_14475"/>
<dbReference type="InterPro" id="IPR019282">
    <property type="entry name" value="Glycoamylase-like_cons_dom"/>
</dbReference>
<keyword evidence="3" id="KW-0812">Transmembrane</keyword>